<dbReference type="PANTHER" id="PTHR37953">
    <property type="entry name" value="UPF0127 PROTEIN MJ1496"/>
    <property type="match status" value="1"/>
</dbReference>
<accession>A0A6G8IFF1</accession>
<name>A0A6G8IFF1_9BURK</name>
<protein>
    <submittedName>
        <fullName evidence="2">DUF192 domain-containing protein</fullName>
    </submittedName>
</protein>
<dbReference type="Pfam" id="PF02643">
    <property type="entry name" value="DUF192"/>
    <property type="match status" value="1"/>
</dbReference>
<dbReference type="RefSeq" id="WP_166226144.1">
    <property type="nucleotide sequence ID" value="NZ_CP049989.1"/>
</dbReference>
<organism evidence="2 3">
    <name type="scientific">Hydrogenophaga crocea</name>
    <dbReference type="NCBI Taxonomy" id="2716225"/>
    <lineage>
        <taxon>Bacteria</taxon>
        <taxon>Pseudomonadati</taxon>
        <taxon>Pseudomonadota</taxon>
        <taxon>Betaproteobacteria</taxon>
        <taxon>Burkholderiales</taxon>
        <taxon>Comamonadaceae</taxon>
        <taxon>Hydrogenophaga</taxon>
    </lineage>
</organism>
<proteinExistence type="predicted"/>
<feature type="chain" id="PRO_5026235830" evidence="1">
    <location>
        <begin position="22"/>
        <end position="149"/>
    </location>
</feature>
<feature type="signal peptide" evidence="1">
    <location>
        <begin position="1"/>
        <end position="21"/>
    </location>
</feature>
<gene>
    <name evidence="2" type="ORF">G9Q37_06360</name>
</gene>
<evidence type="ECO:0000256" key="1">
    <source>
        <dbReference type="SAM" id="SignalP"/>
    </source>
</evidence>
<dbReference type="Proteomes" id="UP000503162">
    <property type="component" value="Chromosome"/>
</dbReference>
<dbReference type="InterPro" id="IPR038695">
    <property type="entry name" value="Saro_0823-like_sf"/>
</dbReference>
<dbReference type="PANTHER" id="PTHR37953:SF1">
    <property type="entry name" value="UPF0127 PROTEIN MJ1496"/>
    <property type="match status" value="1"/>
</dbReference>
<dbReference type="KEGG" id="hcz:G9Q37_06360"/>
<dbReference type="EMBL" id="CP049989">
    <property type="protein sequence ID" value="QIM51788.1"/>
    <property type="molecule type" value="Genomic_DNA"/>
</dbReference>
<dbReference type="AlphaFoldDB" id="A0A6G8IFF1"/>
<evidence type="ECO:0000313" key="2">
    <source>
        <dbReference type="EMBL" id="QIM51788.1"/>
    </source>
</evidence>
<dbReference type="Gene3D" id="2.60.120.1140">
    <property type="entry name" value="Protein of unknown function DUF192"/>
    <property type="match status" value="1"/>
</dbReference>
<evidence type="ECO:0000313" key="3">
    <source>
        <dbReference type="Proteomes" id="UP000503162"/>
    </source>
</evidence>
<reference evidence="2 3" key="1">
    <citation type="submission" date="2020-03" db="EMBL/GenBank/DDBJ databases">
        <title>Hydrogenophaga sp. nov. isolated from cyanobacterial mat.</title>
        <authorList>
            <person name="Thorat V."/>
            <person name="Kirdat K."/>
            <person name="Tiwarekar B."/>
            <person name="Costa E.D."/>
            <person name="Yadav A."/>
        </authorList>
    </citation>
    <scope>NUCLEOTIDE SEQUENCE [LARGE SCALE GENOMIC DNA]</scope>
    <source>
        <strain evidence="2 3">BA0156</strain>
    </source>
</reference>
<keyword evidence="3" id="KW-1185">Reference proteome</keyword>
<sequence length="149" mass="16426">MKALFTRLLALCLFATGPAWSQDAPQTQLPRVSLSAGMHLINAQVASTHTSRMVGLMHRQDMPANEGMLFVFEQPATQCFWMKNTLLPLTAAFLADDGTIVNLVDMQPQSLDSHCSAKPVRYVLEMHQGWFAKRGLKAGARLSGPPFVK</sequence>
<dbReference type="InterPro" id="IPR003795">
    <property type="entry name" value="DUF192"/>
</dbReference>
<keyword evidence="1" id="KW-0732">Signal</keyword>